<dbReference type="PANTHER" id="PTHR30111:SF1">
    <property type="entry name" value="33 KDA CHAPERONIN"/>
    <property type="match status" value="1"/>
</dbReference>
<evidence type="ECO:0000313" key="7">
    <source>
        <dbReference type="EMBL" id="EKU92887.1"/>
    </source>
</evidence>
<dbReference type="STRING" id="883081.HMPREF9698_01594"/>
<sequence length="294" mass="31921">MADKLLKALAYNDEIRIYVADATDMVAEAQRRHDTWNTATAALGRAMIGTSLLAAGEKGDVFLTVRIEGNGPAGYLLVDGNAKGDIKAYIQNPHVSLPLNDKGKLDVKGAIGDHGSLTVTKDIGMREPFVGQVPLISGELGEDFTFYLANSEQIASSVGLSVLVDTDDTVRTAGGFMIQVLPGASPQTIDQLEATIQGLPLISKMMDKGKSPEELLSILAGHDNYRIVDEMDIQFKCNCSKERFANSLVSLGEEDIKEMIEEDGGAEAVCHFCRQSYQFSKEDLEEILEEMQEA</sequence>
<dbReference type="EMBL" id="AGXA01000033">
    <property type="protein sequence ID" value="EKU92887.1"/>
    <property type="molecule type" value="Genomic_DNA"/>
</dbReference>
<evidence type="ECO:0000256" key="5">
    <source>
        <dbReference type="ARBA" id="ARBA00023284"/>
    </source>
</evidence>
<dbReference type="OrthoDB" id="9776534at2"/>
<keyword evidence="3 6" id="KW-1015">Disulfide bond</keyword>
<keyword evidence="5 6" id="KW-0676">Redox-active center</keyword>
<evidence type="ECO:0000256" key="1">
    <source>
        <dbReference type="ARBA" id="ARBA00022490"/>
    </source>
</evidence>
<keyword evidence="1 6" id="KW-0963">Cytoplasm</keyword>
<dbReference type="PIRSF" id="PIRSF005261">
    <property type="entry name" value="Heat_shock_Hsp33"/>
    <property type="match status" value="1"/>
</dbReference>
<evidence type="ECO:0000256" key="2">
    <source>
        <dbReference type="ARBA" id="ARBA00022833"/>
    </source>
</evidence>
<keyword evidence="4 6" id="KW-0143">Chaperone</keyword>
<dbReference type="InterPro" id="IPR000397">
    <property type="entry name" value="Heat_shock_Hsp33"/>
</dbReference>
<comment type="similarity">
    <text evidence="6">Belongs to the HSP33 family.</text>
</comment>
<protein>
    <recommendedName>
        <fullName evidence="6">33 kDa chaperonin</fullName>
    </recommendedName>
    <alternativeName>
        <fullName evidence="6">Heat shock protein 33 homolog</fullName>
        <shortName evidence="6">HSP33</shortName>
    </alternativeName>
</protein>
<dbReference type="HAMAP" id="MF_00117">
    <property type="entry name" value="HslO"/>
    <property type="match status" value="1"/>
</dbReference>
<dbReference type="AlphaFoldDB" id="K9EPT2"/>
<feature type="disulfide bond" description="Redox-active" evidence="6">
    <location>
        <begin position="237"/>
        <end position="239"/>
    </location>
</feature>
<feature type="disulfide bond" description="Redox-active" evidence="6">
    <location>
        <begin position="270"/>
        <end position="273"/>
    </location>
</feature>
<reference evidence="7 8" key="1">
    <citation type="submission" date="2012-09" db="EMBL/GenBank/DDBJ databases">
        <title>The Genome Sequence of Alloiococcus otitis ATCC 51267.</title>
        <authorList>
            <consortium name="The Broad Institute Genome Sequencing Platform"/>
            <person name="Earl A."/>
            <person name="Ward D."/>
            <person name="Feldgarden M."/>
            <person name="Gevers D."/>
            <person name="Huys G."/>
            <person name="Walker B."/>
            <person name="Young S.K."/>
            <person name="Zeng Q."/>
            <person name="Gargeya S."/>
            <person name="Fitzgerald M."/>
            <person name="Haas B."/>
            <person name="Abouelleil A."/>
            <person name="Alvarado L."/>
            <person name="Arachchi H.M."/>
            <person name="Berlin A.M."/>
            <person name="Chapman S.B."/>
            <person name="Goldberg J."/>
            <person name="Griggs A."/>
            <person name="Gujja S."/>
            <person name="Hansen M."/>
            <person name="Howarth C."/>
            <person name="Imamovic A."/>
            <person name="Larimer J."/>
            <person name="McCowen C."/>
            <person name="Montmayeur A."/>
            <person name="Murphy C."/>
            <person name="Neiman D."/>
            <person name="Pearson M."/>
            <person name="Priest M."/>
            <person name="Roberts A."/>
            <person name="Saif S."/>
            <person name="Shea T."/>
            <person name="Sisk P."/>
            <person name="Sykes S."/>
            <person name="Wortman J."/>
            <person name="Nusbaum C."/>
            <person name="Birren B."/>
        </authorList>
    </citation>
    <scope>NUCLEOTIDE SEQUENCE [LARGE SCALE GENOMIC DNA]</scope>
    <source>
        <strain evidence="7 8">ATCC 51267</strain>
    </source>
</reference>
<dbReference type="GO" id="GO:0044183">
    <property type="term" value="F:protein folding chaperone"/>
    <property type="evidence" value="ECO:0007669"/>
    <property type="project" value="TreeGrafter"/>
</dbReference>
<keyword evidence="2 6" id="KW-0862">Zinc</keyword>
<dbReference type="Gene3D" id="3.55.30.10">
    <property type="entry name" value="Hsp33 domain"/>
    <property type="match status" value="1"/>
</dbReference>
<evidence type="ECO:0000256" key="4">
    <source>
        <dbReference type="ARBA" id="ARBA00023186"/>
    </source>
</evidence>
<dbReference type="SUPFAM" id="SSF64397">
    <property type="entry name" value="Hsp33 domain"/>
    <property type="match status" value="1"/>
</dbReference>
<dbReference type="PANTHER" id="PTHR30111">
    <property type="entry name" value="33 KDA CHAPERONIN"/>
    <property type="match status" value="1"/>
</dbReference>
<dbReference type="SUPFAM" id="SSF118352">
    <property type="entry name" value="HSP33 redox switch-like"/>
    <property type="match status" value="1"/>
</dbReference>
<evidence type="ECO:0000256" key="6">
    <source>
        <dbReference type="HAMAP-Rule" id="MF_00117"/>
    </source>
</evidence>
<keyword evidence="8" id="KW-1185">Reference proteome</keyword>
<gene>
    <name evidence="6" type="primary">hslO</name>
    <name evidence="7" type="ORF">HMPREF9698_01594</name>
</gene>
<name>K9EPT2_9LACT</name>
<dbReference type="Gene3D" id="3.90.1280.10">
    <property type="entry name" value="HSP33 redox switch-like"/>
    <property type="match status" value="1"/>
</dbReference>
<dbReference type="PATRIC" id="fig|883081.3.peg.1598"/>
<comment type="caution">
    <text evidence="7">The sequence shown here is derived from an EMBL/GenBank/DDBJ whole genome shotgun (WGS) entry which is preliminary data.</text>
</comment>
<evidence type="ECO:0000313" key="8">
    <source>
        <dbReference type="Proteomes" id="UP000009875"/>
    </source>
</evidence>
<dbReference type="GO" id="GO:0005737">
    <property type="term" value="C:cytoplasm"/>
    <property type="evidence" value="ECO:0007669"/>
    <property type="project" value="UniProtKB-SubCell"/>
</dbReference>
<dbReference type="GO" id="GO:0042026">
    <property type="term" value="P:protein refolding"/>
    <property type="evidence" value="ECO:0007669"/>
    <property type="project" value="TreeGrafter"/>
</dbReference>
<dbReference type="InterPro" id="IPR016154">
    <property type="entry name" value="Heat_shock_Hsp33_C"/>
</dbReference>
<dbReference type="NCBIfam" id="NF001033">
    <property type="entry name" value="PRK00114.1"/>
    <property type="match status" value="1"/>
</dbReference>
<comment type="function">
    <text evidence="6">Redox regulated molecular chaperone. Protects both thermally unfolding and oxidatively damaged proteins from irreversible aggregation. Plays an important role in the bacterial defense system toward oxidative stress.</text>
</comment>
<dbReference type="Proteomes" id="UP000009875">
    <property type="component" value="Unassembled WGS sequence"/>
</dbReference>
<dbReference type="RefSeq" id="WP_003779186.1">
    <property type="nucleotide sequence ID" value="NZ_JH992962.1"/>
</dbReference>
<dbReference type="HOGENOM" id="CLU_054493_1_0_9"/>
<proteinExistence type="inferred from homology"/>
<accession>K9EPT2</accession>
<comment type="PTM">
    <text evidence="6">Under oxidizing conditions two disulfide bonds are formed involving the reactive cysteines. Under reducing conditions zinc is bound to the reactive cysteines and the protein is inactive.</text>
</comment>
<dbReference type="CDD" id="cd00498">
    <property type="entry name" value="Hsp33"/>
    <property type="match status" value="1"/>
</dbReference>
<comment type="subcellular location">
    <subcellularLocation>
        <location evidence="6">Cytoplasm</location>
    </subcellularLocation>
</comment>
<organism evidence="7 8">
    <name type="scientific">Alloiococcus otitis ATCC 51267</name>
    <dbReference type="NCBI Taxonomy" id="883081"/>
    <lineage>
        <taxon>Bacteria</taxon>
        <taxon>Bacillati</taxon>
        <taxon>Bacillota</taxon>
        <taxon>Bacilli</taxon>
        <taxon>Lactobacillales</taxon>
        <taxon>Carnobacteriaceae</taxon>
        <taxon>Alloiococcus</taxon>
    </lineage>
</organism>
<dbReference type="Pfam" id="PF01430">
    <property type="entry name" value="HSP33"/>
    <property type="match status" value="1"/>
</dbReference>
<evidence type="ECO:0000256" key="3">
    <source>
        <dbReference type="ARBA" id="ARBA00023157"/>
    </source>
</evidence>
<dbReference type="eggNOG" id="COG1281">
    <property type="taxonomic scope" value="Bacteria"/>
</dbReference>
<dbReference type="GO" id="GO:0051082">
    <property type="term" value="F:unfolded protein binding"/>
    <property type="evidence" value="ECO:0007669"/>
    <property type="project" value="UniProtKB-UniRule"/>
</dbReference>
<dbReference type="InterPro" id="IPR016153">
    <property type="entry name" value="Heat_shock_Hsp33_N"/>
</dbReference>